<keyword evidence="2" id="KW-1185">Reference proteome</keyword>
<name>A0A0C3GHJ3_PILCF</name>
<dbReference type="Proteomes" id="UP000054166">
    <property type="component" value="Unassembled WGS sequence"/>
</dbReference>
<accession>A0A0C3GHJ3</accession>
<dbReference type="InParanoid" id="A0A0C3GHJ3"/>
<evidence type="ECO:0000313" key="1">
    <source>
        <dbReference type="EMBL" id="KIM91114.1"/>
    </source>
</evidence>
<sequence>MSGTADQHIFYNLDGTIRSERRKSYIVISDDEDDPVSRINNRDRTSDIPAGRGNVYVDSQACAARLHALQSRNVHLLRENSKLQNLVNTFVSPGGTASTISFTQYVQL</sequence>
<reference evidence="1 2" key="1">
    <citation type="submission" date="2014-04" db="EMBL/GenBank/DDBJ databases">
        <authorList>
            <consortium name="DOE Joint Genome Institute"/>
            <person name="Kuo A."/>
            <person name="Tarkka M."/>
            <person name="Buscot F."/>
            <person name="Kohler A."/>
            <person name="Nagy L.G."/>
            <person name="Floudas D."/>
            <person name="Copeland A."/>
            <person name="Barry K.W."/>
            <person name="Cichocki N."/>
            <person name="Veneault-Fourrey C."/>
            <person name="LaButti K."/>
            <person name="Lindquist E.A."/>
            <person name="Lipzen A."/>
            <person name="Lundell T."/>
            <person name="Morin E."/>
            <person name="Murat C."/>
            <person name="Sun H."/>
            <person name="Tunlid A."/>
            <person name="Henrissat B."/>
            <person name="Grigoriev I.V."/>
            <person name="Hibbett D.S."/>
            <person name="Martin F."/>
            <person name="Nordberg H.P."/>
            <person name="Cantor M.N."/>
            <person name="Hua S.X."/>
        </authorList>
    </citation>
    <scope>NUCLEOTIDE SEQUENCE [LARGE SCALE GENOMIC DNA]</scope>
    <source>
        <strain evidence="1 2">F 1598</strain>
    </source>
</reference>
<organism evidence="1 2">
    <name type="scientific">Piloderma croceum (strain F 1598)</name>
    <dbReference type="NCBI Taxonomy" id="765440"/>
    <lineage>
        <taxon>Eukaryota</taxon>
        <taxon>Fungi</taxon>
        <taxon>Dikarya</taxon>
        <taxon>Basidiomycota</taxon>
        <taxon>Agaricomycotina</taxon>
        <taxon>Agaricomycetes</taxon>
        <taxon>Agaricomycetidae</taxon>
        <taxon>Atheliales</taxon>
        <taxon>Atheliaceae</taxon>
        <taxon>Piloderma</taxon>
    </lineage>
</organism>
<protein>
    <submittedName>
        <fullName evidence="1">Uncharacterized protein</fullName>
    </submittedName>
</protein>
<evidence type="ECO:0000313" key="2">
    <source>
        <dbReference type="Proteomes" id="UP000054166"/>
    </source>
</evidence>
<gene>
    <name evidence="1" type="ORF">PILCRDRAFT_1318</name>
</gene>
<dbReference type="HOGENOM" id="CLU_2197913_0_0_1"/>
<dbReference type="AlphaFoldDB" id="A0A0C3GHJ3"/>
<proteinExistence type="predicted"/>
<dbReference type="EMBL" id="KN832972">
    <property type="protein sequence ID" value="KIM91114.1"/>
    <property type="molecule type" value="Genomic_DNA"/>
</dbReference>
<reference evidence="2" key="2">
    <citation type="submission" date="2015-01" db="EMBL/GenBank/DDBJ databases">
        <title>Evolutionary Origins and Diversification of the Mycorrhizal Mutualists.</title>
        <authorList>
            <consortium name="DOE Joint Genome Institute"/>
            <consortium name="Mycorrhizal Genomics Consortium"/>
            <person name="Kohler A."/>
            <person name="Kuo A."/>
            <person name="Nagy L.G."/>
            <person name="Floudas D."/>
            <person name="Copeland A."/>
            <person name="Barry K.W."/>
            <person name="Cichocki N."/>
            <person name="Veneault-Fourrey C."/>
            <person name="LaButti K."/>
            <person name="Lindquist E.A."/>
            <person name="Lipzen A."/>
            <person name="Lundell T."/>
            <person name="Morin E."/>
            <person name="Murat C."/>
            <person name="Riley R."/>
            <person name="Ohm R."/>
            <person name="Sun H."/>
            <person name="Tunlid A."/>
            <person name="Henrissat B."/>
            <person name="Grigoriev I.V."/>
            <person name="Hibbett D.S."/>
            <person name="Martin F."/>
        </authorList>
    </citation>
    <scope>NUCLEOTIDE SEQUENCE [LARGE SCALE GENOMIC DNA]</scope>
    <source>
        <strain evidence="2">F 1598</strain>
    </source>
</reference>